<dbReference type="Gene3D" id="2.60.120.10">
    <property type="entry name" value="Jelly Rolls"/>
    <property type="match status" value="2"/>
</dbReference>
<dbReference type="Proteomes" id="UP000505306">
    <property type="component" value="Chromosome"/>
</dbReference>
<dbReference type="KEGG" id="mgel:G5B37_05960"/>
<accession>A0A6G6GKP2</accession>
<dbReference type="InterPro" id="IPR014710">
    <property type="entry name" value="RmlC-like_jellyroll"/>
</dbReference>
<name>A0A6G6GKP2_9FLAO</name>
<proteinExistence type="predicted"/>
<feature type="chain" id="PRO_5026306061" evidence="1">
    <location>
        <begin position="20"/>
        <end position="284"/>
    </location>
</feature>
<gene>
    <name evidence="2" type="ORF">G5B37_05960</name>
</gene>
<protein>
    <submittedName>
        <fullName evidence="2">DUF4437 domain-containing protein</fullName>
    </submittedName>
</protein>
<evidence type="ECO:0000256" key="1">
    <source>
        <dbReference type="SAM" id="SignalP"/>
    </source>
</evidence>
<dbReference type="RefSeq" id="WP_164679148.1">
    <property type="nucleotide sequence ID" value="NZ_CP049057.1"/>
</dbReference>
<dbReference type="EMBL" id="CP049057">
    <property type="protein sequence ID" value="QIE59118.1"/>
    <property type="molecule type" value="Genomic_DNA"/>
</dbReference>
<dbReference type="AlphaFoldDB" id="A0A6G6GKP2"/>
<dbReference type="SUPFAM" id="SSF51182">
    <property type="entry name" value="RmlC-like cupins"/>
    <property type="match status" value="1"/>
</dbReference>
<reference evidence="2 3" key="1">
    <citation type="submission" date="2020-02" db="EMBL/GenBank/DDBJ databases">
        <title>Complete genome sequence of Flavobacteriaceae bacterium.</title>
        <authorList>
            <person name="Kim S.-J."/>
            <person name="Kim Y.-S."/>
            <person name="Kim K.-H."/>
        </authorList>
    </citation>
    <scope>NUCLEOTIDE SEQUENCE [LARGE SCALE GENOMIC DNA]</scope>
    <source>
        <strain evidence="2 3">RR4-40</strain>
    </source>
</reference>
<dbReference type="InterPro" id="IPR011051">
    <property type="entry name" value="RmlC_Cupin_sf"/>
</dbReference>
<evidence type="ECO:0000313" key="3">
    <source>
        <dbReference type="Proteomes" id="UP000505306"/>
    </source>
</evidence>
<evidence type="ECO:0000313" key="2">
    <source>
        <dbReference type="EMBL" id="QIE59118.1"/>
    </source>
</evidence>
<sequence length="284" mass="31360">MKKKVIIYLAILFSFYASAQTSKIDNSLSKNEVVTVQDVAWGWLNPLRGDKSPAAGKLWGDRTDTLASGFLVKFKKGFSSPPHIHNVTYRGVVITGLLHNDDENAEEMWLPAGSFWQQPAGEAHITAALSNNNMAYIEIQEGPYLVKPTEEAFDNGERPVNVDSSNIVWLNASDITWVTDKSNVQTAFLWGSHAKGDLNASMLKLPVGFNGQIQNLSPNFRAVVIQGTLEHQVSDNKNIHTLEAGSYFGAAQNSTHKISVKNNQEVLVYIRTNGKFVVSTLKNK</sequence>
<keyword evidence="1" id="KW-0732">Signal</keyword>
<dbReference type="InterPro" id="IPR028013">
    <property type="entry name" value="DUF4437"/>
</dbReference>
<dbReference type="Pfam" id="PF14499">
    <property type="entry name" value="DUF4437"/>
    <property type="match status" value="1"/>
</dbReference>
<organism evidence="2 3">
    <name type="scientific">Rasiella rasia</name>
    <dbReference type="NCBI Taxonomy" id="2744027"/>
    <lineage>
        <taxon>Bacteria</taxon>
        <taxon>Pseudomonadati</taxon>
        <taxon>Bacteroidota</taxon>
        <taxon>Flavobacteriia</taxon>
        <taxon>Flavobacteriales</taxon>
        <taxon>Flavobacteriaceae</taxon>
        <taxon>Rasiella</taxon>
    </lineage>
</organism>
<dbReference type="CDD" id="cd06989">
    <property type="entry name" value="cupin_DRT102"/>
    <property type="match status" value="1"/>
</dbReference>
<keyword evidence="3" id="KW-1185">Reference proteome</keyword>
<feature type="signal peptide" evidence="1">
    <location>
        <begin position="1"/>
        <end position="19"/>
    </location>
</feature>